<keyword evidence="4" id="KW-1185">Reference proteome</keyword>
<keyword evidence="1" id="KW-0560">Oxidoreductase</keyword>
<protein>
    <submittedName>
        <fullName evidence="3">Hydroxylase/desaturase CTB9</fullName>
    </submittedName>
</protein>
<evidence type="ECO:0000256" key="1">
    <source>
        <dbReference type="ARBA" id="ARBA00023002"/>
    </source>
</evidence>
<dbReference type="Proteomes" id="UP000756132">
    <property type="component" value="Chromosome 5"/>
</dbReference>
<accession>A0A9Q8LHQ7</accession>
<organism evidence="3 4">
    <name type="scientific">Passalora fulva</name>
    <name type="common">Tomato leaf mold</name>
    <name type="synonym">Cladosporium fulvum</name>
    <dbReference type="NCBI Taxonomy" id="5499"/>
    <lineage>
        <taxon>Eukaryota</taxon>
        <taxon>Fungi</taxon>
        <taxon>Dikarya</taxon>
        <taxon>Ascomycota</taxon>
        <taxon>Pezizomycotina</taxon>
        <taxon>Dothideomycetes</taxon>
        <taxon>Dothideomycetidae</taxon>
        <taxon>Mycosphaerellales</taxon>
        <taxon>Mycosphaerellaceae</taxon>
        <taxon>Fulvia</taxon>
    </lineage>
</organism>
<dbReference type="PANTHER" id="PTHR34598">
    <property type="entry name" value="BLL6449 PROTEIN"/>
    <property type="match status" value="1"/>
</dbReference>
<dbReference type="AlphaFoldDB" id="A0A9Q8LHQ7"/>
<dbReference type="OrthoDB" id="412788at2759"/>
<dbReference type="PANTHER" id="PTHR34598:SF3">
    <property type="entry name" value="OXIDOREDUCTASE AN1597"/>
    <property type="match status" value="1"/>
</dbReference>
<dbReference type="GO" id="GO:0016491">
    <property type="term" value="F:oxidoreductase activity"/>
    <property type="evidence" value="ECO:0007669"/>
    <property type="project" value="UniProtKB-KW"/>
</dbReference>
<evidence type="ECO:0000313" key="4">
    <source>
        <dbReference type="Proteomes" id="UP000756132"/>
    </source>
</evidence>
<reference evidence="3" key="1">
    <citation type="submission" date="2021-12" db="EMBL/GenBank/DDBJ databases">
        <authorList>
            <person name="Zaccaron A."/>
            <person name="Stergiopoulos I."/>
        </authorList>
    </citation>
    <scope>NUCLEOTIDE SEQUENCE</scope>
    <source>
        <strain evidence="3">Race5_Kim</strain>
    </source>
</reference>
<dbReference type="EMBL" id="CP090167">
    <property type="protein sequence ID" value="UJO17622.1"/>
    <property type="molecule type" value="Genomic_DNA"/>
</dbReference>
<evidence type="ECO:0000313" key="3">
    <source>
        <dbReference type="EMBL" id="UJO17622.1"/>
    </source>
</evidence>
<comment type="similarity">
    <text evidence="2">Belongs to the asaB hydroxylase/desaturase family.</text>
</comment>
<dbReference type="KEGG" id="ffu:CLAFUR5_06544"/>
<evidence type="ECO:0000256" key="2">
    <source>
        <dbReference type="ARBA" id="ARBA00023604"/>
    </source>
</evidence>
<name>A0A9Q8LHQ7_PASFU</name>
<sequence>MEPTSIIATINYWRPPPPGEAEQPFGVTTAGHRRRKYNPQPTKIYNLRGREHEFDLDKNGFQFVTDCPSRERRWDDEARMREHVYPEIDALLKKVTGATHCYSMGHVIRRFSIADGLAAQEGKADNEIVTLTTPATVANVASAAVANAHPDQSYNGAKYVLDNIISTLPDRAVAADLAAKAKGNNRWATINAWRPLGLVTREPLAVCDAASMEESDLRAAPVQHNNPTVADGDANPPQCKDEKWQVAANPQQKWYWPNAMTEREVLLVKCFDSRRDGRARRTPHSTIQTLGDCRPVRERIEVRWLVFWEGVDAEGGDEGVRG</sequence>
<dbReference type="NCBIfam" id="NF041278">
    <property type="entry name" value="CmcJ_NvfI_EfuI"/>
    <property type="match status" value="1"/>
</dbReference>
<dbReference type="GeneID" id="71986422"/>
<gene>
    <name evidence="3" type="ORF">CLAFUR5_06544</name>
</gene>
<dbReference type="InterPro" id="IPR044053">
    <property type="entry name" value="AsaB-like"/>
</dbReference>
<reference evidence="3" key="2">
    <citation type="journal article" date="2022" name="Microb. Genom.">
        <title>A chromosome-scale genome assembly of the tomato pathogen Cladosporium fulvum reveals a compartmentalized genome architecture and the presence of a dispensable chromosome.</title>
        <authorList>
            <person name="Zaccaron A.Z."/>
            <person name="Chen L.H."/>
            <person name="Samaras A."/>
            <person name="Stergiopoulos I."/>
        </authorList>
    </citation>
    <scope>NUCLEOTIDE SEQUENCE</scope>
    <source>
        <strain evidence="3">Race5_Kim</strain>
    </source>
</reference>
<proteinExistence type="inferred from homology"/>
<dbReference type="RefSeq" id="XP_047761988.1">
    <property type="nucleotide sequence ID" value="XM_047905692.1"/>
</dbReference>